<evidence type="ECO:0000313" key="10">
    <source>
        <dbReference type="Proteomes" id="UP001058364"/>
    </source>
</evidence>
<keyword evidence="1 7" id="KW-0479">Metal-binding</keyword>
<keyword evidence="3 7" id="KW-0863">Zinc-finger</keyword>
<keyword evidence="10" id="KW-1185">Reference proteome</keyword>
<dbReference type="Gene3D" id="3.40.1360.10">
    <property type="match status" value="1"/>
</dbReference>
<evidence type="ECO:0000256" key="6">
    <source>
        <dbReference type="ARBA" id="ARBA00023204"/>
    </source>
</evidence>
<feature type="domain" description="Toprim" evidence="8">
    <location>
        <begin position="78"/>
        <end position="167"/>
    </location>
</feature>
<dbReference type="HAMAP" id="MF_00017">
    <property type="entry name" value="RecR"/>
    <property type="match status" value="1"/>
</dbReference>
<evidence type="ECO:0000256" key="4">
    <source>
        <dbReference type="ARBA" id="ARBA00022833"/>
    </source>
</evidence>
<keyword evidence="6 7" id="KW-0234">DNA repair</keyword>
<evidence type="ECO:0000313" key="9">
    <source>
        <dbReference type="EMBL" id="UWD33935.1"/>
    </source>
</evidence>
<comment type="function">
    <text evidence="7">May play a role in DNA repair. It seems to be involved in an RecBC-independent recombinational process of DNA repair. It may act with RecF and RecO.</text>
</comment>
<keyword evidence="5 7" id="KW-0233">DNA recombination</keyword>
<dbReference type="InterPro" id="IPR015967">
    <property type="entry name" value="Rcmb_RecR_Znf"/>
</dbReference>
<reference evidence="9" key="1">
    <citation type="submission" date="2022-08" db="EMBL/GenBank/DDBJ databases">
        <title>Complete genome sequence of Mycoplasma molare type strain H 542.</title>
        <authorList>
            <person name="Spergser J."/>
        </authorList>
    </citation>
    <scope>NUCLEOTIDE SEQUENCE</scope>
    <source>
        <strain evidence="9">H 542</strain>
    </source>
</reference>
<evidence type="ECO:0000256" key="3">
    <source>
        <dbReference type="ARBA" id="ARBA00022771"/>
    </source>
</evidence>
<dbReference type="InterPro" id="IPR006171">
    <property type="entry name" value="TOPRIM_dom"/>
</dbReference>
<evidence type="ECO:0000256" key="5">
    <source>
        <dbReference type="ARBA" id="ARBA00023172"/>
    </source>
</evidence>
<evidence type="ECO:0000256" key="2">
    <source>
        <dbReference type="ARBA" id="ARBA00022763"/>
    </source>
</evidence>
<evidence type="ECO:0000256" key="7">
    <source>
        <dbReference type="HAMAP-Rule" id="MF_00017"/>
    </source>
</evidence>
<dbReference type="InterPro" id="IPR023627">
    <property type="entry name" value="Rcmb_RecR"/>
</dbReference>
<evidence type="ECO:0000256" key="1">
    <source>
        <dbReference type="ARBA" id="ARBA00022723"/>
    </source>
</evidence>
<keyword evidence="2 7" id="KW-0227">DNA damage</keyword>
<organism evidence="9 10">
    <name type="scientific">Mesomycoplasma molare</name>
    <dbReference type="NCBI Taxonomy" id="171288"/>
    <lineage>
        <taxon>Bacteria</taxon>
        <taxon>Bacillati</taxon>
        <taxon>Mycoplasmatota</taxon>
        <taxon>Mycoplasmoidales</taxon>
        <taxon>Metamycoplasmataceae</taxon>
        <taxon>Mesomycoplasma</taxon>
    </lineage>
</organism>
<accession>A0ABY5TTD1</accession>
<protein>
    <recommendedName>
        <fullName evidence="7">Recombination protein RecR</fullName>
    </recommendedName>
</protein>
<proteinExistence type="inferred from homology"/>
<dbReference type="Pfam" id="PF21175">
    <property type="entry name" value="RecR_C"/>
    <property type="match status" value="1"/>
</dbReference>
<dbReference type="Proteomes" id="UP001058364">
    <property type="component" value="Chromosome"/>
</dbReference>
<evidence type="ECO:0000259" key="8">
    <source>
        <dbReference type="PROSITE" id="PS50880"/>
    </source>
</evidence>
<dbReference type="SUPFAM" id="SSF111304">
    <property type="entry name" value="Recombination protein RecR"/>
    <property type="match status" value="1"/>
</dbReference>
<comment type="similarity">
    <text evidence="7">Belongs to the RecR family.</text>
</comment>
<gene>
    <name evidence="7" type="primary">recR</name>
    <name evidence="9" type="ORF">NX772_02375</name>
</gene>
<dbReference type="InterPro" id="IPR000093">
    <property type="entry name" value="DNA_Rcmb_RecR"/>
</dbReference>
<keyword evidence="4 7" id="KW-0862">Zinc</keyword>
<feature type="zinc finger region" description="C4-type" evidence="7">
    <location>
        <begin position="56"/>
        <end position="71"/>
    </location>
</feature>
<dbReference type="RefSeq" id="WP_027123534.1">
    <property type="nucleotide sequence ID" value="NZ_CP103423.1"/>
</dbReference>
<sequence length="191" mass="21845">MFGSEFDELILNLKKIPGITKKQAEKIAFYILDLNFSELEKITTSLINVNKNLNKCITCNFISKNKQCDFCLDPSRDKQLLILENNNEVLKIENSSIFKGKYFIYNIKDEKEIENNIKKIIDFSKNIDEIIISLSPTIEGLAATNLLISKLNKEINKKISKISFGIPIGSSIDYMDSLSIKESINNRKEVK</sequence>
<dbReference type="Gene3D" id="1.10.8.420">
    <property type="entry name" value="RecR Domain 1"/>
    <property type="match status" value="1"/>
</dbReference>
<dbReference type="PANTHER" id="PTHR30446:SF0">
    <property type="entry name" value="RECOMBINATION PROTEIN RECR"/>
    <property type="match status" value="1"/>
</dbReference>
<dbReference type="Pfam" id="PF13662">
    <property type="entry name" value="Toprim_4"/>
    <property type="match status" value="1"/>
</dbReference>
<dbReference type="PROSITE" id="PS50880">
    <property type="entry name" value="TOPRIM"/>
    <property type="match status" value="1"/>
</dbReference>
<dbReference type="PROSITE" id="PS01300">
    <property type="entry name" value="RECR"/>
    <property type="match status" value="1"/>
</dbReference>
<dbReference type="PANTHER" id="PTHR30446">
    <property type="entry name" value="RECOMBINATION PROTEIN RECR"/>
    <property type="match status" value="1"/>
</dbReference>
<dbReference type="EMBL" id="CP103423">
    <property type="protein sequence ID" value="UWD33935.1"/>
    <property type="molecule type" value="Genomic_DNA"/>
</dbReference>
<name>A0ABY5TTD1_9BACT</name>